<protein>
    <submittedName>
        <fullName evidence="1">Uncharacterized protein</fullName>
    </submittedName>
</protein>
<name>A0A9P5C165_9PLEO</name>
<evidence type="ECO:0000313" key="1">
    <source>
        <dbReference type="EMBL" id="KAF3040669.1"/>
    </source>
</evidence>
<organism evidence="1 2">
    <name type="scientific">Didymella heteroderae</name>
    <dbReference type="NCBI Taxonomy" id="1769908"/>
    <lineage>
        <taxon>Eukaryota</taxon>
        <taxon>Fungi</taxon>
        <taxon>Dikarya</taxon>
        <taxon>Ascomycota</taxon>
        <taxon>Pezizomycotina</taxon>
        <taxon>Dothideomycetes</taxon>
        <taxon>Pleosporomycetidae</taxon>
        <taxon>Pleosporales</taxon>
        <taxon>Pleosporineae</taxon>
        <taxon>Didymellaceae</taxon>
        <taxon>Didymella</taxon>
    </lineage>
</organism>
<sequence>MDVQRCVTLHNEILLHGWTHSGNSADDFESNCKTWYESDSAAAEGIRNDLTPDLFDFLRQARQPPKDRYFHFFYFVHSLYQGDGLYMDYERWEYEIDEGDEKRYVTLYGATSIGSHPQGLAFDQETNLAILLPSLWDMDDNFTNQYKRRPLESILESWLTMIRKGKIVAMSKKDREALSQHRVAQDPWVEVPYSETVLDETIDTFNRLESITGPFNDQYLTAMQLSPGFSYAFMLRARRPNFQFIAPGLSIPDSPSFTAQPFWSSFTDPAFRDHSYHTNPPILLFTSSHLYSSPTIRTNPHTNTWSSFLQTSWYIYTQVANRSGFIHGIPIALRNISAHYNRDAEKARVDPNHPFSYPFNKIHSYSAGLYIAPGDTEDEIKLLLPEHAEGGRVWD</sequence>
<gene>
    <name evidence="1" type="ORF">E8E12_003006</name>
</gene>
<dbReference type="OrthoDB" id="3029470at2759"/>
<dbReference type="Proteomes" id="UP000758155">
    <property type="component" value="Unassembled WGS sequence"/>
</dbReference>
<proteinExistence type="predicted"/>
<reference evidence="1" key="1">
    <citation type="submission" date="2019-04" db="EMBL/GenBank/DDBJ databases">
        <title>Sequencing of skin fungus with MAO and IRED activity.</title>
        <authorList>
            <person name="Marsaioli A.J."/>
            <person name="Bonatto J.M.C."/>
            <person name="Reis Junior O."/>
        </authorList>
    </citation>
    <scope>NUCLEOTIDE SEQUENCE</scope>
    <source>
        <strain evidence="1">28M1</strain>
    </source>
</reference>
<dbReference type="AlphaFoldDB" id="A0A9P5C165"/>
<comment type="caution">
    <text evidence="1">The sequence shown here is derived from an EMBL/GenBank/DDBJ whole genome shotgun (WGS) entry which is preliminary data.</text>
</comment>
<evidence type="ECO:0000313" key="2">
    <source>
        <dbReference type="Proteomes" id="UP000758155"/>
    </source>
</evidence>
<dbReference type="EMBL" id="SWKV01000024">
    <property type="protein sequence ID" value="KAF3040669.1"/>
    <property type="molecule type" value="Genomic_DNA"/>
</dbReference>
<accession>A0A9P5C165</accession>
<keyword evidence="2" id="KW-1185">Reference proteome</keyword>